<gene>
    <name evidence="1" type="ORF">FN976_01110</name>
</gene>
<accession>A0A562ZXK2</accession>
<protein>
    <submittedName>
        <fullName evidence="1">Uncharacterized protein</fullName>
    </submittedName>
</protein>
<evidence type="ECO:0000313" key="1">
    <source>
        <dbReference type="EMBL" id="TWO72874.1"/>
    </source>
</evidence>
<dbReference type="EMBL" id="VOBQ01000002">
    <property type="protein sequence ID" value="TWO72874.1"/>
    <property type="molecule type" value="Genomic_DNA"/>
</dbReference>
<proteinExistence type="predicted"/>
<dbReference type="AlphaFoldDB" id="A0A562ZXK2"/>
<organism evidence="1 2">
    <name type="scientific">Caenimonas sedimenti</name>
    <dbReference type="NCBI Taxonomy" id="2596921"/>
    <lineage>
        <taxon>Bacteria</taxon>
        <taxon>Pseudomonadati</taxon>
        <taxon>Pseudomonadota</taxon>
        <taxon>Betaproteobacteria</taxon>
        <taxon>Burkholderiales</taxon>
        <taxon>Comamonadaceae</taxon>
        <taxon>Caenimonas</taxon>
    </lineage>
</organism>
<comment type="caution">
    <text evidence="1">The sequence shown here is derived from an EMBL/GenBank/DDBJ whole genome shotgun (WGS) entry which is preliminary data.</text>
</comment>
<name>A0A562ZXK2_9BURK</name>
<dbReference type="RefSeq" id="WP_145890128.1">
    <property type="nucleotide sequence ID" value="NZ_VOBQ01000002.1"/>
</dbReference>
<evidence type="ECO:0000313" key="2">
    <source>
        <dbReference type="Proteomes" id="UP000318199"/>
    </source>
</evidence>
<sequence length="117" mass="13556">MFPSHQHEIGAIAFQLLASLDEYEVGMDQLVHEAWDGALYQSTTDCFDRMRNYAGAMPRLSAAWIELLIRRFELMAHLWERMGSSERTDRFAELSPNHIDAIRGLRTQVLRYLPKSS</sequence>
<dbReference type="Proteomes" id="UP000318199">
    <property type="component" value="Unassembled WGS sequence"/>
</dbReference>
<keyword evidence="2" id="KW-1185">Reference proteome</keyword>
<dbReference type="OrthoDB" id="9907780at2"/>
<reference evidence="1 2" key="1">
    <citation type="submission" date="2019-07" db="EMBL/GenBank/DDBJ databases">
        <title>Caenimonas sedimenti sp. nov., isolated from activated sludge.</title>
        <authorList>
            <person name="Xu J."/>
        </authorList>
    </citation>
    <scope>NUCLEOTIDE SEQUENCE [LARGE SCALE GENOMIC DNA]</scope>
    <source>
        <strain evidence="1 2">HX-9-20</strain>
    </source>
</reference>